<dbReference type="VEuPathDB" id="FungiDB:I302_04164"/>
<dbReference type="STRING" id="1296100.A0A1B9G621"/>
<dbReference type="EMBL" id="KI894020">
    <property type="protein sequence ID" value="OCF26479.1"/>
    <property type="molecule type" value="Genomic_DNA"/>
</dbReference>
<feature type="compositionally biased region" description="Basic and acidic residues" evidence="1">
    <location>
        <begin position="441"/>
        <end position="453"/>
    </location>
</feature>
<organism evidence="3">
    <name type="scientific">Kwoniella bestiolae CBS 10118</name>
    <dbReference type="NCBI Taxonomy" id="1296100"/>
    <lineage>
        <taxon>Eukaryota</taxon>
        <taxon>Fungi</taxon>
        <taxon>Dikarya</taxon>
        <taxon>Basidiomycota</taxon>
        <taxon>Agaricomycotina</taxon>
        <taxon>Tremellomycetes</taxon>
        <taxon>Tremellales</taxon>
        <taxon>Cryptococcaceae</taxon>
        <taxon>Kwoniella</taxon>
    </lineage>
</organism>
<dbReference type="GO" id="GO:0000147">
    <property type="term" value="P:actin cortical patch assembly"/>
    <property type="evidence" value="ECO:0007669"/>
    <property type="project" value="TreeGrafter"/>
</dbReference>
<proteinExistence type="predicted"/>
<dbReference type="Pfam" id="PF09431">
    <property type="entry name" value="SPIN90_LRD"/>
    <property type="match status" value="1"/>
</dbReference>
<evidence type="ECO:0000256" key="1">
    <source>
        <dbReference type="SAM" id="MobiDB-lite"/>
    </source>
</evidence>
<dbReference type="GO" id="GO:0071933">
    <property type="term" value="F:Arp2/3 complex binding"/>
    <property type="evidence" value="ECO:0007669"/>
    <property type="project" value="TreeGrafter"/>
</dbReference>
<dbReference type="GO" id="GO:0051666">
    <property type="term" value="P:actin cortical patch localization"/>
    <property type="evidence" value="ECO:0007669"/>
    <property type="project" value="TreeGrafter"/>
</dbReference>
<feature type="region of interest" description="Disordered" evidence="1">
    <location>
        <begin position="1"/>
        <end position="56"/>
    </location>
</feature>
<feature type="region of interest" description="Disordered" evidence="1">
    <location>
        <begin position="441"/>
        <end position="468"/>
    </location>
</feature>
<feature type="region of interest" description="Disordered" evidence="1">
    <location>
        <begin position="279"/>
        <end position="298"/>
    </location>
</feature>
<protein>
    <recommendedName>
        <fullName evidence="2">SPIN90/Ldb17 leucine-rich domain-containing protein</fullName>
    </recommendedName>
</protein>
<dbReference type="InterPro" id="IPR018556">
    <property type="entry name" value="SPIN90/Ldb17_LRD"/>
</dbReference>
<feature type="compositionally biased region" description="Low complexity" evidence="1">
    <location>
        <begin position="538"/>
        <end position="552"/>
    </location>
</feature>
<dbReference type="GO" id="GO:0006897">
    <property type="term" value="P:endocytosis"/>
    <property type="evidence" value="ECO:0007669"/>
    <property type="project" value="TreeGrafter"/>
</dbReference>
<dbReference type="GO" id="GO:0030479">
    <property type="term" value="C:actin cortical patch"/>
    <property type="evidence" value="ECO:0007669"/>
    <property type="project" value="TreeGrafter"/>
</dbReference>
<gene>
    <name evidence="3" type="ORF">I302_04164</name>
</gene>
<evidence type="ECO:0000313" key="3">
    <source>
        <dbReference type="EMBL" id="OCF26479.1"/>
    </source>
</evidence>
<reference evidence="3" key="2">
    <citation type="submission" date="2014-01" db="EMBL/GenBank/DDBJ databases">
        <title>Evolution of pathogenesis and genome organization in the Tremellales.</title>
        <authorList>
            <person name="Cuomo C."/>
            <person name="Litvintseva A."/>
            <person name="Heitman J."/>
            <person name="Chen Y."/>
            <person name="Sun S."/>
            <person name="Springer D."/>
            <person name="Dromer F."/>
            <person name="Young S."/>
            <person name="Zeng Q."/>
            <person name="Chapman S."/>
            <person name="Gujja S."/>
            <person name="Saif S."/>
            <person name="Birren B."/>
        </authorList>
    </citation>
    <scope>NUCLEOTIDE SEQUENCE</scope>
    <source>
        <strain evidence="3">CBS 10118</strain>
    </source>
</reference>
<feature type="compositionally biased region" description="Polar residues" evidence="1">
    <location>
        <begin position="454"/>
        <end position="468"/>
    </location>
</feature>
<evidence type="ECO:0000259" key="2">
    <source>
        <dbReference type="Pfam" id="PF09431"/>
    </source>
</evidence>
<dbReference type="PANTHER" id="PTHR13357">
    <property type="entry name" value="SH3 ADAPTER PROTEIN SPIN90 NCK INTERACTING PROTEIN WITH SH3 DOMAIN"/>
    <property type="match status" value="1"/>
</dbReference>
<feature type="compositionally biased region" description="Basic residues" evidence="1">
    <location>
        <begin position="553"/>
        <end position="566"/>
    </location>
</feature>
<dbReference type="AlphaFoldDB" id="A0A1B9G621"/>
<feature type="compositionally biased region" description="Polar residues" evidence="1">
    <location>
        <begin position="583"/>
        <end position="594"/>
    </location>
</feature>
<dbReference type="OrthoDB" id="445362at2759"/>
<feature type="region of interest" description="Disordered" evidence="1">
    <location>
        <begin position="619"/>
        <end position="640"/>
    </location>
</feature>
<dbReference type="InterPro" id="IPR030125">
    <property type="entry name" value="SPIN90/Ldb17"/>
</dbReference>
<accession>A0A1B9G621</accession>
<reference evidence="3" key="1">
    <citation type="submission" date="2013-07" db="EMBL/GenBank/DDBJ databases">
        <title>The Genome Sequence of Cryptococcus bestiolae CBS10118.</title>
        <authorList>
            <consortium name="The Broad Institute Genome Sequencing Platform"/>
            <person name="Cuomo C."/>
            <person name="Litvintseva A."/>
            <person name="Chen Y."/>
            <person name="Heitman J."/>
            <person name="Sun S."/>
            <person name="Springer D."/>
            <person name="Dromer F."/>
            <person name="Young S.K."/>
            <person name="Zeng Q."/>
            <person name="Gargeya S."/>
            <person name="Fitzgerald M."/>
            <person name="Abouelleil A."/>
            <person name="Alvarado L."/>
            <person name="Berlin A.M."/>
            <person name="Chapman S.B."/>
            <person name="Dewar J."/>
            <person name="Goldberg J."/>
            <person name="Griggs A."/>
            <person name="Gujja S."/>
            <person name="Hansen M."/>
            <person name="Howarth C."/>
            <person name="Imamovic A."/>
            <person name="Larimer J."/>
            <person name="McCowan C."/>
            <person name="Murphy C."/>
            <person name="Pearson M."/>
            <person name="Priest M."/>
            <person name="Roberts A."/>
            <person name="Saif S."/>
            <person name="Shea T."/>
            <person name="Sykes S."/>
            <person name="Wortman J."/>
            <person name="Nusbaum C."/>
            <person name="Birren B."/>
        </authorList>
    </citation>
    <scope>NUCLEOTIDE SEQUENCE [LARGE SCALE GENOMIC DNA]</scope>
    <source>
        <strain evidence="3">CBS 10118</strain>
    </source>
</reference>
<feature type="domain" description="SPIN90/Ldb17 leucine-rich" evidence="2">
    <location>
        <begin position="255"/>
        <end position="412"/>
    </location>
</feature>
<feature type="compositionally biased region" description="Basic residues" evidence="1">
    <location>
        <begin position="12"/>
        <end position="27"/>
    </location>
</feature>
<sequence length="640" mass="72632">MPQREPSFTDRHLHHHHSHHHHHHSHRKESTSRRRSKDQSSITPTNGHGLPVDEPLAGGSMDVHVRVHSSEQFWHELELIANIPDSPTLAQLDGTLRMFVAFCAAYHDTYLTSPSEIQHAIELILDCELFTFHYERMVGIIMSDAQENTNPHDLYILYHIIWYYGQRHPSLFRSHRKWRKLLPTLGEVVGLDIDEQNFVLGLPPIEARLRLPATHLMYEVCRVQKLTSEELSQFDDTFIDHLFDLVELTRDLQDERLNYAVIKLIVALNEQFMVATLPSKHHPGSTANSPLDSSSTEDKTNNRVLVVLMRRLGSSKTFGENMIFMLNRAENSPDDLCMQLLILKILYLLFTTPGTQEYFFTNDLRVLLDVFIRELVDLPEECEALRHTYLRVLYPLLNHTQLRSDPYKRPQIKLVLNSLIANNHIKEVNSTTTRLVERCMSEQRKLERSHSAENVRNPTRQESTSSTLSLDALKSALPSQLCGTKNTSIYTSRDPVRQSSLNDVSASLTATGKDRPSSQASTYDRADTSTPPPPGAPSSPGNGISSSPGKSGFMRRKAPLPPKNRKFSNASWTSFDSDKEDSQVISSSPLSTSGILPDKNGMKIPPPIIEINHMPIQQESANEETKREQPVKNGWITFSA</sequence>
<feature type="compositionally biased region" description="Polar residues" evidence="1">
    <location>
        <begin position="285"/>
        <end position="294"/>
    </location>
</feature>
<feature type="region of interest" description="Disordered" evidence="1">
    <location>
        <begin position="507"/>
        <end position="607"/>
    </location>
</feature>
<name>A0A1B9G621_9TREE</name>
<dbReference type="PANTHER" id="PTHR13357:SF1">
    <property type="entry name" value="NCK-INTERACTING PROTEIN WITH SH3 DOMAIN"/>
    <property type="match status" value="1"/>
</dbReference>